<dbReference type="AlphaFoldDB" id="A0AAV2TUX4"/>
<sequence>MCVNSFPHPNSICCCICCGVGALVISYNSSLVDGRRSSAPYQAKPIFRFCGCSEAILEQTLRSRTDRPRF</sequence>
<reference evidence="1" key="1">
    <citation type="submission" date="2024-06" db="EMBL/GenBank/DDBJ databases">
        <authorList>
            <person name="Liu X."/>
            <person name="Lenzi L."/>
            <person name="Haldenby T S."/>
            <person name="Uol C."/>
        </authorList>
    </citation>
    <scope>NUCLEOTIDE SEQUENCE</scope>
</reference>
<evidence type="ECO:0008006" key="3">
    <source>
        <dbReference type="Google" id="ProtNLM"/>
    </source>
</evidence>
<dbReference type="Proteomes" id="UP001497525">
    <property type="component" value="Unassembled WGS sequence"/>
</dbReference>
<gene>
    <name evidence="1" type="ORF">CDAUBV1_LOCUS15274</name>
</gene>
<dbReference type="EMBL" id="CAXLJL010000700">
    <property type="protein sequence ID" value="CAL5140085.1"/>
    <property type="molecule type" value="Genomic_DNA"/>
</dbReference>
<comment type="caution">
    <text evidence="1">The sequence shown here is derived from an EMBL/GenBank/DDBJ whole genome shotgun (WGS) entry which is preliminary data.</text>
</comment>
<organism evidence="1 2">
    <name type="scientific">Calicophoron daubneyi</name>
    <name type="common">Rumen fluke</name>
    <name type="synonym">Paramphistomum daubneyi</name>
    <dbReference type="NCBI Taxonomy" id="300641"/>
    <lineage>
        <taxon>Eukaryota</taxon>
        <taxon>Metazoa</taxon>
        <taxon>Spiralia</taxon>
        <taxon>Lophotrochozoa</taxon>
        <taxon>Platyhelminthes</taxon>
        <taxon>Trematoda</taxon>
        <taxon>Digenea</taxon>
        <taxon>Plagiorchiida</taxon>
        <taxon>Pronocephalata</taxon>
        <taxon>Paramphistomoidea</taxon>
        <taxon>Paramphistomidae</taxon>
        <taxon>Calicophoron</taxon>
    </lineage>
</organism>
<protein>
    <recommendedName>
        <fullName evidence="3">Secreted protein</fullName>
    </recommendedName>
</protein>
<accession>A0AAV2TUX4</accession>
<proteinExistence type="predicted"/>
<name>A0AAV2TUX4_CALDB</name>
<evidence type="ECO:0000313" key="2">
    <source>
        <dbReference type="Proteomes" id="UP001497525"/>
    </source>
</evidence>
<evidence type="ECO:0000313" key="1">
    <source>
        <dbReference type="EMBL" id="CAL5140085.1"/>
    </source>
</evidence>